<reference evidence="6 7" key="1">
    <citation type="submission" date="2020-08" db="EMBL/GenBank/DDBJ databases">
        <title>Genomic Encyclopedia of Type Strains, Phase IV (KMG-IV): sequencing the most valuable type-strain genomes for metagenomic binning, comparative biology and taxonomic classification.</title>
        <authorList>
            <person name="Goeker M."/>
        </authorList>
    </citation>
    <scope>NUCLEOTIDE SEQUENCE [LARGE SCALE GENOMIC DNA]</scope>
    <source>
        <strain evidence="6 7">DSM 24163</strain>
    </source>
</reference>
<dbReference type="CDD" id="cd00383">
    <property type="entry name" value="trans_reg_C"/>
    <property type="match status" value="1"/>
</dbReference>
<evidence type="ECO:0000259" key="5">
    <source>
        <dbReference type="PROSITE" id="PS51755"/>
    </source>
</evidence>
<feature type="region of interest" description="Disordered" evidence="3">
    <location>
        <begin position="105"/>
        <end position="131"/>
    </location>
</feature>
<evidence type="ECO:0000256" key="2">
    <source>
        <dbReference type="PROSITE-ProRule" id="PRU01091"/>
    </source>
</evidence>
<keyword evidence="4" id="KW-1133">Transmembrane helix</keyword>
<dbReference type="InterPro" id="IPR001867">
    <property type="entry name" value="OmpR/PhoB-type_DNA-bd"/>
</dbReference>
<evidence type="ECO:0000313" key="7">
    <source>
        <dbReference type="Proteomes" id="UP000521199"/>
    </source>
</evidence>
<name>A0A7W8D7F0_9GAMM</name>
<comment type="caution">
    <text evidence="6">The sequence shown here is derived from an EMBL/GenBank/DDBJ whole genome shotgun (WGS) entry which is preliminary data.</text>
</comment>
<keyword evidence="1 2" id="KW-0238">DNA-binding</keyword>
<keyword evidence="4" id="KW-0812">Transmembrane</keyword>
<feature type="DNA-binding region" description="OmpR/PhoB-type" evidence="2">
    <location>
        <begin position="1"/>
        <end position="98"/>
    </location>
</feature>
<dbReference type="Gene3D" id="1.10.10.10">
    <property type="entry name" value="Winged helix-like DNA-binding domain superfamily/Winged helix DNA-binding domain"/>
    <property type="match status" value="1"/>
</dbReference>
<dbReference type="Pfam" id="PF13424">
    <property type="entry name" value="TPR_12"/>
    <property type="match status" value="1"/>
</dbReference>
<keyword evidence="4" id="KW-0472">Membrane</keyword>
<dbReference type="PANTHER" id="PTHR47691:SF3">
    <property type="entry name" value="HTH-TYPE TRANSCRIPTIONAL REGULATOR RV0890C-RELATED"/>
    <property type="match status" value="1"/>
</dbReference>
<evidence type="ECO:0000256" key="3">
    <source>
        <dbReference type="SAM" id="MobiDB-lite"/>
    </source>
</evidence>
<proteinExistence type="predicted"/>
<protein>
    <submittedName>
        <fullName evidence="6">DNA-binding winged helix-turn-helix (WHTH) protein/tetratricopeptide (TPR) repeat protein</fullName>
    </submittedName>
</protein>
<dbReference type="PANTHER" id="PTHR47691">
    <property type="entry name" value="REGULATOR-RELATED"/>
    <property type="match status" value="1"/>
</dbReference>
<evidence type="ECO:0000313" key="6">
    <source>
        <dbReference type="EMBL" id="MBB5209336.1"/>
    </source>
</evidence>
<dbReference type="SUPFAM" id="SSF46894">
    <property type="entry name" value="C-terminal effector domain of the bipartite response regulators"/>
    <property type="match status" value="1"/>
</dbReference>
<dbReference type="SUPFAM" id="SSF48452">
    <property type="entry name" value="TPR-like"/>
    <property type="match status" value="2"/>
</dbReference>
<feature type="transmembrane region" description="Helical" evidence="4">
    <location>
        <begin position="145"/>
        <end position="165"/>
    </location>
</feature>
<dbReference type="RefSeq" id="WP_183961866.1">
    <property type="nucleotide sequence ID" value="NZ_JACHHP010000005.1"/>
</dbReference>
<feature type="domain" description="OmpR/PhoB-type" evidence="5">
    <location>
        <begin position="1"/>
        <end position="98"/>
    </location>
</feature>
<evidence type="ECO:0000256" key="1">
    <source>
        <dbReference type="ARBA" id="ARBA00023125"/>
    </source>
</evidence>
<dbReference type="Gene3D" id="1.25.40.10">
    <property type="entry name" value="Tetratricopeptide repeat domain"/>
    <property type="match status" value="2"/>
</dbReference>
<dbReference type="Pfam" id="PF00486">
    <property type="entry name" value="Trans_reg_C"/>
    <property type="match status" value="1"/>
</dbReference>
<dbReference type="InterPro" id="IPR011990">
    <property type="entry name" value="TPR-like_helical_dom_sf"/>
</dbReference>
<organism evidence="6 7">
    <name type="scientific">Chiayiivirga flava</name>
    <dbReference type="NCBI Taxonomy" id="659595"/>
    <lineage>
        <taxon>Bacteria</taxon>
        <taxon>Pseudomonadati</taxon>
        <taxon>Pseudomonadota</taxon>
        <taxon>Gammaproteobacteria</taxon>
        <taxon>Lysobacterales</taxon>
        <taxon>Lysobacteraceae</taxon>
        <taxon>Chiayiivirga</taxon>
    </lineage>
</organism>
<dbReference type="Pfam" id="PF13432">
    <property type="entry name" value="TPR_16"/>
    <property type="match status" value="1"/>
</dbReference>
<feature type="compositionally biased region" description="Low complexity" evidence="3">
    <location>
        <begin position="114"/>
        <end position="131"/>
    </location>
</feature>
<dbReference type="EMBL" id="JACHHP010000005">
    <property type="protein sequence ID" value="MBB5209336.1"/>
    <property type="molecule type" value="Genomic_DNA"/>
</dbReference>
<dbReference type="InterPro" id="IPR036388">
    <property type="entry name" value="WH-like_DNA-bd_sf"/>
</dbReference>
<dbReference type="GO" id="GO:0003677">
    <property type="term" value="F:DNA binding"/>
    <property type="evidence" value="ECO:0007669"/>
    <property type="project" value="UniProtKB-UniRule"/>
</dbReference>
<dbReference type="Proteomes" id="UP000521199">
    <property type="component" value="Unassembled WGS sequence"/>
</dbReference>
<dbReference type="SMART" id="SM00862">
    <property type="entry name" value="Trans_reg_C"/>
    <property type="match status" value="1"/>
</dbReference>
<sequence>MRYRFGPFQLDTLTAQLRGPDGDIALRPMSLRLLQVLIENAPNLQTHEQLLDAVWGRQAVSVGVVAQSVRELRRALGESVQAPAYIETRHRLGYRFIAEVQRCSTPDEAPQGVRSPAAPPSETSAAATVPPAAAGRAAPAARRRWLLPAAAVFACLAVVAVGLVWRGGAPDPSGRYDEVSAQEILSDGRPQEPDAAALYLQALRALRDGNLHAARDGFEAVLAREPGSAAAMAALAETLALAGDMTQARQWGAAAQRASGALPRVERLRLDGFVAGIDDRWADAVRPLQAVFELRPGDVDTGFRLFDAQLAAGRPADALATLDALIALDAPHVDAHRLALAQARAAVLRGDHRARLAAGVRAEQAARKPRGQIEALLEQSAAHLLLGERDAAGAALVKADALSAEDDWPAGAMRIAMAAGTLARDAGDHATALQRFADAGAAADALGQRAVAMAARREAAFVLYLAGRLPEARDALRPLLDDLAALGNRRELASTLDVAALVEQRAGDMDAARTLAERALATYIEAGDRAGEAAARSNLGMLFARAGRFTDAEPQMERALALFRTHGDRRGVATTQGNLAAVYARTGRSDAAREANEAALVDFRALGATLDVARLQFNLGLQDRRAGRLADTETRFREALDGFTAVGAADMRLQVIASLAELLLQRADLVAAQALLDEAGDLGSAPPQRQAAIETARARLALLRNALESAQTAFANARGLRDAAGLPDWVLASDLDLAELAARRGDLVQAERDALRVRRALGERGDITATQAGLVVAGIRAAQGDAIGPLLDEIEAELAAASDAALRLRLDLTRATGRGARREDALLAVANDARALGFELIALRAELLVGGPAAEQAALALAERGVGLDGLPPGLPF</sequence>
<dbReference type="InterPro" id="IPR016032">
    <property type="entry name" value="Sig_transdc_resp-reg_C-effctor"/>
</dbReference>
<accession>A0A7W8D7F0</accession>
<dbReference type="AlphaFoldDB" id="A0A7W8D7F0"/>
<keyword evidence="7" id="KW-1185">Reference proteome</keyword>
<dbReference type="GO" id="GO:0006355">
    <property type="term" value="P:regulation of DNA-templated transcription"/>
    <property type="evidence" value="ECO:0007669"/>
    <property type="project" value="InterPro"/>
</dbReference>
<evidence type="ECO:0000256" key="4">
    <source>
        <dbReference type="SAM" id="Phobius"/>
    </source>
</evidence>
<gene>
    <name evidence="6" type="ORF">HNQ52_002899</name>
</gene>
<dbReference type="PROSITE" id="PS51755">
    <property type="entry name" value="OMPR_PHOB"/>
    <property type="match status" value="1"/>
</dbReference>
<dbReference type="GO" id="GO:0000160">
    <property type="term" value="P:phosphorelay signal transduction system"/>
    <property type="evidence" value="ECO:0007669"/>
    <property type="project" value="InterPro"/>
</dbReference>